<accession>A0A1C4H6R9</accession>
<dbReference type="AlphaFoldDB" id="A0A1C4H6R9"/>
<protein>
    <submittedName>
        <fullName evidence="2">Uncharacterized protein</fullName>
    </submittedName>
</protein>
<dbReference type="Proteomes" id="UP000242610">
    <property type="component" value="Unassembled WGS sequence"/>
</dbReference>
<evidence type="ECO:0000313" key="3">
    <source>
        <dbReference type="Proteomes" id="UP000242610"/>
    </source>
</evidence>
<reference evidence="3" key="1">
    <citation type="submission" date="2016-08" db="EMBL/GenBank/DDBJ databases">
        <authorList>
            <person name="Varghese N."/>
            <person name="Submissions Spin"/>
        </authorList>
    </citation>
    <scope>NUCLEOTIDE SEQUENCE [LARGE SCALE GENOMIC DNA]</scope>
    <source>
        <strain evidence="3">R-52791</strain>
    </source>
</reference>
<gene>
    <name evidence="2" type="ORF">GA0061077_1314</name>
</gene>
<sequence length="137" mass="15866">MTDMYEEQAARERRASIARIERAMDDERAEQRRRMGILDSVASDIGQYRTEYQNRMQNMGSAVMEISRHDLPDGADDPMVEATHTINRFEDEGQRVANAALQRIEEIRENLDRAHRQHMRDLEDEMEATGKGDGDRG</sequence>
<proteinExistence type="predicted"/>
<evidence type="ECO:0000313" key="2">
    <source>
        <dbReference type="EMBL" id="SCC80684.1"/>
    </source>
</evidence>
<organism evidence="2 3">
    <name type="scientific">Bifidobacterium commune</name>
    <dbReference type="NCBI Taxonomy" id="1505727"/>
    <lineage>
        <taxon>Bacteria</taxon>
        <taxon>Bacillati</taxon>
        <taxon>Actinomycetota</taxon>
        <taxon>Actinomycetes</taxon>
        <taxon>Bifidobacteriales</taxon>
        <taxon>Bifidobacteriaceae</taxon>
        <taxon>Bifidobacterium</taxon>
    </lineage>
</organism>
<feature type="region of interest" description="Disordered" evidence="1">
    <location>
        <begin position="118"/>
        <end position="137"/>
    </location>
</feature>
<evidence type="ECO:0000256" key="1">
    <source>
        <dbReference type="SAM" id="MobiDB-lite"/>
    </source>
</evidence>
<keyword evidence="3" id="KW-1185">Reference proteome</keyword>
<dbReference type="EMBL" id="FMBL01000003">
    <property type="protein sequence ID" value="SCC80684.1"/>
    <property type="molecule type" value="Genomic_DNA"/>
</dbReference>
<name>A0A1C4H6R9_9BIFI</name>
<feature type="compositionally biased region" description="Basic and acidic residues" evidence="1">
    <location>
        <begin position="128"/>
        <end position="137"/>
    </location>
</feature>